<dbReference type="EMBL" id="BGZK01000061">
    <property type="protein sequence ID" value="GBP14035.1"/>
    <property type="molecule type" value="Genomic_DNA"/>
</dbReference>
<name>A0A4C1TIT6_EUMVA</name>
<evidence type="ECO:0000313" key="2">
    <source>
        <dbReference type="Proteomes" id="UP000299102"/>
    </source>
</evidence>
<protein>
    <submittedName>
        <fullName evidence="1">Uncharacterized protein</fullName>
    </submittedName>
</protein>
<dbReference type="Proteomes" id="UP000299102">
    <property type="component" value="Unassembled WGS sequence"/>
</dbReference>
<accession>A0A4C1TIT6</accession>
<dbReference type="AlphaFoldDB" id="A0A4C1TIT6"/>
<reference evidence="1 2" key="1">
    <citation type="journal article" date="2019" name="Commun. Biol.">
        <title>The bagworm genome reveals a unique fibroin gene that provides high tensile strength.</title>
        <authorList>
            <person name="Kono N."/>
            <person name="Nakamura H."/>
            <person name="Ohtoshi R."/>
            <person name="Tomita M."/>
            <person name="Numata K."/>
            <person name="Arakawa K."/>
        </authorList>
    </citation>
    <scope>NUCLEOTIDE SEQUENCE [LARGE SCALE GENOMIC DNA]</scope>
</reference>
<sequence length="87" mass="9915">MRSESSLDVSEHPRPKMYETADGAGLCRSCEPFAEERAGRDYTAKCSRERPSSARRVFDICLDNLQNTIEMMILNDRIGHCFLAETQ</sequence>
<evidence type="ECO:0000313" key="1">
    <source>
        <dbReference type="EMBL" id="GBP14035.1"/>
    </source>
</evidence>
<comment type="caution">
    <text evidence="1">The sequence shown here is derived from an EMBL/GenBank/DDBJ whole genome shotgun (WGS) entry which is preliminary data.</text>
</comment>
<gene>
    <name evidence="1" type="ORF">EVAR_102719_1</name>
</gene>
<keyword evidence="2" id="KW-1185">Reference proteome</keyword>
<proteinExistence type="predicted"/>
<organism evidence="1 2">
    <name type="scientific">Eumeta variegata</name>
    <name type="common">Bagworm moth</name>
    <name type="synonym">Eumeta japonica</name>
    <dbReference type="NCBI Taxonomy" id="151549"/>
    <lineage>
        <taxon>Eukaryota</taxon>
        <taxon>Metazoa</taxon>
        <taxon>Ecdysozoa</taxon>
        <taxon>Arthropoda</taxon>
        <taxon>Hexapoda</taxon>
        <taxon>Insecta</taxon>
        <taxon>Pterygota</taxon>
        <taxon>Neoptera</taxon>
        <taxon>Endopterygota</taxon>
        <taxon>Lepidoptera</taxon>
        <taxon>Glossata</taxon>
        <taxon>Ditrysia</taxon>
        <taxon>Tineoidea</taxon>
        <taxon>Psychidae</taxon>
        <taxon>Oiketicinae</taxon>
        <taxon>Eumeta</taxon>
    </lineage>
</organism>